<dbReference type="Gene3D" id="3.30.565.10">
    <property type="entry name" value="Histidine kinase-like ATPase, C-terminal domain"/>
    <property type="match status" value="1"/>
</dbReference>
<evidence type="ECO:0000256" key="4">
    <source>
        <dbReference type="ARBA" id="ARBA00022741"/>
    </source>
</evidence>
<proteinExistence type="predicted"/>
<evidence type="ECO:0000256" key="1">
    <source>
        <dbReference type="ARBA" id="ARBA00000085"/>
    </source>
</evidence>
<dbReference type="Proteomes" id="UP000275613">
    <property type="component" value="Unassembled WGS sequence"/>
</dbReference>
<evidence type="ECO:0000313" key="9">
    <source>
        <dbReference type="EMBL" id="RMO59426.1"/>
    </source>
</evidence>
<keyword evidence="3" id="KW-0808">Transferase</keyword>
<keyword evidence="5 9" id="KW-0418">Kinase</keyword>
<dbReference type="InterPro" id="IPR004358">
    <property type="entry name" value="Sig_transdc_His_kin-like_C"/>
</dbReference>
<accession>A0A3M3WNR3</accession>
<evidence type="ECO:0000256" key="7">
    <source>
        <dbReference type="ARBA" id="ARBA00023012"/>
    </source>
</evidence>
<name>A0A3M3WNR3_PSEA0</name>
<evidence type="ECO:0000256" key="5">
    <source>
        <dbReference type="ARBA" id="ARBA00022777"/>
    </source>
</evidence>
<dbReference type="SUPFAM" id="SSF55874">
    <property type="entry name" value="ATPase domain of HSP90 chaperone/DNA topoisomerase II/histidine kinase"/>
    <property type="match status" value="1"/>
</dbReference>
<sequence>AFDPFFTTKPVGRGTGLGLSMVYGFIKQAGGHVQIKSHEGQGTHVHLLLPCAVTAV</sequence>
<dbReference type="InterPro" id="IPR036890">
    <property type="entry name" value="HATPase_C_sf"/>
</dbReference>
<dbReference type="PANTHER" id="PTHR43065">
    <property type="entry name" value="SENSOR HISTIDINE KINASE"/>
    <property type="match status" value="1"/>
</dbReference>
<protein>
    <recommendedName>
        <fullName evidence="2">histidine kinase</fullName>
        <ecNumber evidence="2">2.7.13.3</ecNumber>
    </recommendedName>
</protein>
<keyword evidence="7" id="KW-0902">Two-component regulatory system</keyword>
<dbReference type="PANTHER" id="PTHR43065:SF46">
    <property type="entry name" value="C4-DICARBOXYLATE TRANSPORT SENSOR PROTEIN DCTB"/>
    <property type="match status" value="1"/>
</dbReference>
<dbReference type="PRINTS" id="PR00344">
    <property type="entry name" value="BCTRLSENSOR"/>
</dbReference>
<gene>
    <name evidence="9" type="ORF">ALQ39_102706</name>
</gene>
<evidence type="ECO:0000313" key="10">
    <source>
        <dbReference type="Proteomes" id="UP000275613"/>
    </source>
</evidence>
<comment type="catalytic activity">
    <reaction evidence="1">
        <text>ATP + protein L-histidine = ADP + protein N-phospho-L-histidine.</text>
        <dbReference type="EC" id="2.7.13.3"/>
    </reaction>
</comment>
<dbReference type="InterPro" id="IPR003594">
    <property type="entry name" value="HATPase_dom"/>
</dbReference>
<dbReference type="EC" id="2.7.13.3" evidence="2"/>
<dbReference type="EMBL" id="RBPV01000210">
    <property type="protein sequence ID" value="RMO59426.1"/>
    <property type="molecule type" value="Genomic_DNA"/>
</dbReference>
<dbReference type="GO" id="GO:0005524">
    <property type="term" value="F:ATP binding"/>
    <property type="evidence" value="ECO:0007669"/>
    <property type="project" value="UniProtKB-KW"/>
</dbReference>
<organism evidence="9 10">
    <name type="scientific">Pseudomonas amygdali pv. eriobotryae</name>
    <dbReference type="NCBI Taxonomy" id="129137"/>
    <lineage>
        <taxon>Bacteria</taxon>
        <taxon>Pseudomonadati</taxon>
        <taxon>Pseudomonadota</taxon>
        <taxon>Gammaproteobacteria</taxon>
        <taxon>Pseudomonadales</taxon>
        <taxon>Pseudomonadaceae</taxon>
        <taxon>Pseudomonas</taxon>
        <taxon>Pseudomonas amygdali</taxon>
    </lineage>
</organism>
<dbReference type="Pfam" id="PF02518">
    <property type="entry name" value="HATPase_c"/>
    <property type="match status" value="1"/>
</dbReference>
<keyword evidence="6" id="KW-0067">ATP-binding</keyword>
<dbReference type="GO" id="GO:0004673">
    <property type="term" value="F:protein histidine kinase activity"/>
    <property type="evidence" value="ECO:0007669"/>
    <property type="project" value="UniProtKB-EC"/>
</dbReference>
<feature type="domain" description="Histidine kinase" evidence="8">
    <location>
        <begin position="1"/>
        <end position="53"/>
    </location>
</feature>
<comment type="caution">
    <text evidence="9">The sequence shown here is derived from an EMBL/GenBank/DDBJ whole genome shotgun (WGS) entry which is preliminary data.</text>
</comment>
<reference evidence="9 10" key="1">
    <citation type="submission" date="2018-08" db="EMBL/GenBank/DDBJ databases">
        <title>Recombination of ecologically and evolutionarily significant loci maintains genetic cohesion in the Pseudomonas syringae species complex.</title>
        <authorList>
            <person name="Dillon M."/>
            <person name="Thakur S."/>
            <person name="Almeida R.N.D."/>
            <person name="Weir B.S."/>
            <person name="Guttman D.S."/>
        </authorList>
    </citation>
    <scope>NUCLEOTIDE SEQUENCE [LARGE SCALE GENOMIC DNA]</scope>
    <source>
        <strain evidence="9 10">ICMP 4316</strain>
    </source>
</reference>
<evidence type="ECO:0000256" key="3">
    <source>
        <dbReference type="ARBA" id="ARBA00022679"/>
    </source>
</evidence>
<dbReference type="InterPro" id="IPR005467">
    <property type="entry name" value="His_kinase_dom"/>
</dbReference>
<dbReference type="AlphaFoldDB" id="A0A3M3WNR3"/>
<evidence type="ECO:0000256" key="6">
    <source>
        <dbReference type="ARBA" id="ARBA00022840"/>
    </source>
</evidence>
<dbReference type="PROSITE" id="PS50109">
    <property type="entry name" value="HIS_KIN"/>
    <property type="match status" value="1"/>
</dbReference>
<evidence type="ECO:0000259" key="8">
    <source>
        <dbReference type="PROSITE" id="PS50109"/>
    </source>
</evidence>
<dbReference type="GO" id="GO:0000160">
    <property type="term" value="P:phosphorelay signal transduction system"/>
    <property type="evidence" value="ECO:0007669"/>
    <property type="project" value="UniProtKB-KW"/>
</dbReference>
<keyword evidence="4" id="KW-0547">Nucleotide-binding</keyword>
<feature type="non-terminal residue" evidence="9">
    <location>
        <position position="1"/>
    </location>
</feature>
<evidence type="ECO:0000256" key="2">
    <source>
        <dbReference type="ARBA" id="ARBA00012438"/>
    </source>
</evidence>